<gene>
    <name evidence="3" type="ORF">BT63DRAFT_414742</name>
</gene>
<dbReference type="AlphaFoldDB" id="A0A6A6U950"/>
<dbReference type="Pfam" id="PF12796">
    <property type="entry name" value="Ank_2"/>
    <property type="match status" value="1"/>
</dbReference>
<keyword evidence="4" id="KW-1185">Reference proteome</keyword>
<evidence type="ECO:0000313" key="3">
    <source>
        <dbReference type="EMBL" id="KAF2668779.1"/>
    </source>
</evidence>
<sequence>MNSISVRPGIWLLPVEIIVQILTEVLRHSLGLRLRLVCKFFSREVLRLLCLPINKTFLHPSQLRNLHFRQIFHRHKLISGRLLEQICLGKAPNPFLQELIAVINRVKSNERPGLDEESSLRVARVVCDTVSITMSRSANNSILQALPSALASNDSVPPSLQVKGIPLALAAALGMEDLVTTLMDDTRTDLTHDHPVFGNAMQAAAYQGQDNVVKLLIGKGFKVKPLYEWYIGDYDDEDDPWAFPQELSPLDFAARAGHVDTLKQLLLPESLPFQLDSWSGRFWVRHAAAVSIYNFQLHSLEFLVPYLNFTDDQGVWQPYSQLAGALGIAARNGAMEIARFLFDKFAKTIQHDTFNCLVRRCSFCRTISSFMCQAALRSHDILEYILSCGYNPDLFSRDHRARALDCAEQLRSIKLIHEFGGNLSTNIDRRLASCARRNDMKALEYFMLHACELDANALHRPLCAAVYASTVEIAQRLVNAGADPHRRGGYYTGSPLEIALKRGNMEMAQMFQQELENKEQ</sequence>
<keyword evidence="1" id="KW-0677">Repeat</keyword>
<dbReference type="OrthoDB" id="4772757at2759"/>
<dbReference type="InterPro" id="IPR002110">
    <property type="entry name" value="Ankyrin_rpt"/>
</dbReference>
<dbReference type="Proteomes" id="UP000799302">
    <property type="component" value="Unassembled WGS sequence"/>
</dbReference>
<dbReference type="Gene3D" id="1.25.40.20">
    <property type="entry name" value="Ankyrin repeat-containing domain"/>
    <property type="match status" value="1"/>
</dbReference>
<dbReference type="PANTHER" id="PTHR24123:SF33">
    <property type="entry name" value="PROTEIN HOS4"/>
    <property type="match status" value="1"/>
</dbReference>
<evidence type="ECO:0000256" key="1">
    <source>
        <dbReference type="ARBA" id="ARBA00022737"/>
    </source>
</evidence>
<evidence type="ECO:0000313" key="4">
    <source>
        <dbReference type="Proteomes" id="UP000799302"/>
    </source>
</evidence>
<dbReference type="SMART" id="SM00248">
    <property type="entry name" value="ANK"/>
    <property type="match status" value="5"/>
</dbReference>
<organism evidence="3 4">
    <name type="scientific">Microthyrium microscopicum</name>
    <dbReference type="NCBI Taxonomy" id="703497"/>
    <lineage>
        <taxon>Eukaryota</taxon>
        <taxon>Fungi</taxon>
        <taxon>Dikarya</taxon>
        <taxon>Ascomycota</taxon>
        <taxon>Pezizomycotina</taxon>
        <taxon>Dothideomycetes</taxon>
        <taxon>Dothideomycetes incertae sedis</taxon>
        <taxon>Microthyriales</taxon>
        <taxon>Microthyriaceae</taxon>
        <taxon>Microthyrium</taxon>
    </lineage>
</organism>
<dbReference type="InterPro" id="IPR036770">
    <property type="entry name" value="Ankyrin_rpt-contain_sf"/>
</dbReference>
<dbReference type="EMBL" id="MU004236">
    <property type="protein sequence ID" value="KAF2668779.1"/>
    <property type="molecule type" value="Genomic_DNA"/>
</dbReference>
<proteinExistence type="predicted"/>
<reference evidence="3" key="1">
    <citation type="journal article" date="2020" name="Stud. Mycol.">
        <title>101 Dothideomycetes genomes: a test case for predicting lifestyles and emergence of pathogens.</title>
        <authorList>
            <person name="Haridas S."/>
            <person name="Albert R."/>
            <person name="Binder M."/>
            <person name="Bloem J."/>
            <person name="Labutti K."/>
            <person name="Salamov A."/>
            <person name="Andreopoulos B."/>
            <person name="Baker S."/>
            <person name="Barry K."/>
            <person name="Bills G."/>
            <person name="Bluhm B."/>
            <person name="Cannon C."/>
            <person name="Castanera R."/>
            <person name="Culley D."/>
            <person name="Daum C."/>
            <person name="Ezra D."/>
            <person name="Gonzalez J."/>
            <person name="Henrissat B."/>
            <person name="Kuo A."/>
            <person name="Liang C."/>
            <person name="Lipzen A."/>
            <person name="Lutzoni F."/>
            <person name="Magnuson J."/>
            <person name="Mondo S."/>
            <person name="Nolan M."/>
            <person name="Ohm R."/>
            <person name="Pangilinan J."/>
            <person name="Park H.-J."/>
            <person name="Ramirez L."/>
            <person name="Alfaro M."/>
            <person name="Sun H."/>
            <person name="Tritt A."/>
            <person name="Yoshinaga Y."/>
            <person name="Zwiers L.-H."/>
            <person name="Turgeon B."/>
            <person name="Goodwin S."/>
            <person name="Spatafora J."/>
            <person name="Crous P."/>
            <person name="Grigoriev I."/>
        </authorList>
    </citation>
    <scope>NUCLEOTIDE SEQUENCE</scope>
    <source>
        <strain evidence="3">CBS 115976</strain>
    </source>
</reference>
<protein>
    <submittedName>
        <fullName evidence="3">Ankyrin</fullName>
    </submittedName>
</protein>
<dbReference type="SUPFAM" id="SSF48403">
    <property type="entry name" value="Ankyrin repeat"/>
    <property type="match status" value="1"/>
</dbReference>
<keyword evidence="2" id="KW-0040">ANK repeat</keyword>
<dbReference type="PANTHER" id="PTHR24123">
    <property type="entry name" value="ANKYRIN REPEAT-CONTAINING"/>
    <property type="match status" value="1"/>
</dbReference>
<accession>A0A6A6U950</accession>
<name>A0A6A6U950_9PEZI</name>
<dbReference type="InterPro" id="IPR051165">
    <property type="entry name" value="Multifunctional_ANK_Repeat"/>
</dbReference>
<dbReference type="Pfam" id="PF13637">
    <property type="entry name" value="Ank_4"/>
    <property type="match status" value="1"/>
</dbReference>
<evidence type="ECO:0000256" key="2">
    <source>
        <dbReference type="ARBA" id="ARBA00023043"/>
    </source>
</evidence>